<evidence type="ECO:0000313" key="2">
    <source>
        <dbReference type="Proteomes" id="UP000887561"/>
    </source>
</evidence>
<evidence type="ECO:0000256" key="1">
    <source>
        <dbReference type="SAM" id="MobiDB-lite"/>
    </source>
</evidence>
<feature type="region of interest" description="Disordered" evidence="1">
    <location>
        <begin position="127"/>
        <end position="156"/>
    </location>
</feature>
<reference evidence="3" key="1">
    <citation type="submission" date="2022-11" db="UniProtKB">
        <authorList>
            <consortium name="WormBaseParasite"/>
        </authorList>
    </citation>
    <scope>IDENTIFICATION</scope>
</reference>
<keyword evidence="2" id="KW-1185">Reference proteome</keyword>
<evidence type="ECO:0000313" key="3">
    <source>
        <dbReference type="WBParaSite" id="scaffold801_cov240.g1808"/>
    </source>
</evidence>
<dbReference type="AlphaFoldDB" id="A0A915N8Z5"/>
<proteinExistence type="predicted"/>
<name>A0A915N8Z5_MELJA</name>
<organism evidence="2 3">
    <name type="scientific">Meloidogyne javanica</name>
    <name type="common">Root-knot nematode worm</name>
    <dbReference type="NCBI Taxonomy" id="6303"/>
    <lineage>
        <taxon>Eukaryota</taxon>
        <taxon>Metazoa</taxon>
        <taxon>Ecdysozoa</taxon>
        <taxon>Nematoda</taxon>
        <taxon>Chromadorea</taxon>
        <taxon>Rhabditida</taxon>
        <taxon>Tylenchina</taxon>
        <taxon>Tylenchomorpha</taxon>
        <taxon>Tylenchoidea</taxon>
        <taxon>Meloidogynidae</taxon>
        <taxon>Meloidogyninae</taxon>
        <taxon>Meloidogyne</taxon>
        <taxon>Meloidogyne incognita group</taxon>
    </lineage>
</organism>
<protein>
    <submittedName>
        <fullName evidence="3">Uncharacterized protein</fullName>
    </submittedName>
</protein>
<sequence>MFCPNTHQLSTAIGCLPTSSCTTNSSQLPKVRYGAFFSSGIVNNLCKEEDEQAFSKRKNLKRLNNDENKLIVEEKRGGGGLSRRLFGKLIRLISVKEIPFLANVKTFPSRGESNNVSKKMAARLAAARRRRQHSSQSSTLSGSFEPMPTIEEENEENLENNELIIKEFVEEIILNNKKPFESKQIKETTITPTTIIQAVA</sequence>
<feature type="compositionally biased region" description="Low complexity" evidence="1">
    <location>
        <begin position="134"/>
        <end position="143"/>
    </location>
</feature>
<dbReference type="Proteomes" id="UP000887561">
    <property type="component" value="Unplaced"/>
</dbReference>
<dbReference type="WBParaSite" id="scaffold801_cov240.g1808">
    <property type="protein sequence ID" value="scaffold801_cov240.g1808"/>
    <property type="gene ID" value="scaffold801_cov240.g1808"/>
</dbReference>
<accession>A0A915N8Z5</accession>